<dbReference type="InterPro" id="IPR056304">
    <property type="entry name" value="Lip-like_C"/>
</dbReference>
<dbReference type="OrthoDB" id="206848at2759"/>
<name>A0A316YZ22_9BASI</name>
<dbReference type="GO" id="GO:0006629">
    <property type="term" value="P:lipid metabolic process"/>
    <property type="evidence" value="ECO:0007669"/>
    <property type="project" value="UniProtKB-KW"/>
</dbReference>
<dbReference type="AlphaFoldDB" id="A0A316YZ22"/>
<evidence type="ECO:0000256" key="4">
    <source>
        <dbReference type="ARBA" id="ARBA00022801"/>
    </source>
</evidence>
<dbReference type="PANTHER" id="PTHR34043:SF3">
    <property type="entry name" value="ALPHA_BETA-HYDROLASES SUPERFAMILY PROTEIN"/>
    <property type="match status" value="1"/>
</dbReference>
<keyword evidence="2" id="KW-0964">Secreted</keyword>
<feature type="region of interest" description="Disordered" evidence="6">
    <location>
        <begin position="438"/>
        <end position="462"/>
    </location>
</feature>
<organism evidence="8 9">
    <name type="scientific">Tilletiopsis washingtonensis</name>
    <dbReference type="NCBI Taxonomy" id="58919"/>
    <lineage>
        <taxon>Eukaryota</taxon>
        <taxon>Fungi</taxon>
        <taxon>Dikarya</taxon>
        <taxon>Basidiomycota</taxon>
        <taxon>Ustilaginomycotina</taxon>
        <taxon>Exobasidiomycetes</taxon>
        <taxon>Entylomatales</taxon>
        <taxon>Entylomatales incertae sedis</taxon>
        <taxon>Tilletiopsis</taxon>
    </lineage>
</organism>
<evidence type="ECO:0000256" key="5">
    <source>
        <dbReference type="ARBA" id="ARBA00023098"/>
    </source>
</evidence>
<evidence type="ECO:0000256" key="3">
    <source>
        <dbReference type="ARBA" id="ARBA00022729"/>
    </source>
</evidence>
<dbReference type="Gene3D" id="3.40.50.1820">
    <property type="entry name" value="alpha/beta hydrolase"/>
    <property type="match status" value="1"/>
</dbReference>
<sequence>MAGTHSPWAAGDAGAGPSRGVAAPPPPPREEQEHELAPLVIVEGFLCAASSFLWGEFAVEMQLGEQHRRAQRAAADGKRPQHPGSPPQAPRRVIWAPIGPVSSIHDRACELFYSLRGGTVDYGAAHAAEHGHGRWGRSYPPQGGAYAAWSAERPVHLVGHSLGGATILKLRSLLNAGFFDDVLQIETPAGEPSRAAYMVRSITTISSPLRGTPLVYLLGEQPSPSPAVRFLSAGDMLAKTVHLAVFLRAHFAAARRVLPDPQADAWAFSGARSHAELVDSSIGSTAQAEAPPSVSGRGWSWRAGWGLPSLLGNLWRSEWAEGRDCAPWDCTLGERARCEQEEPEAWIVGTEQGRHAPTWFRSFACYMTEPVEALGTSESAPRPRMHQPTTAFQWTLSTAPLVLTSRLLGRFDFSVARPSELFPGSSDHSAGNALLDASRRAATRRPHDDSGYSSPGPQQPLMPAFEELDEKLATAASEHEHEAWYANDGVVPLASQYHPGSCEQVSCLHSLHLPEQHLAPSLDVAFSAKSSADSGALWHTFSRAATLLSNRLRHAVPDEESLFAAPASRATAPAPPALPPPDRWEVFHLQDASHASLCPIWNGGARQRHFWRGMGCWLVDVDASAAALACETSTPA</sequence>
<accession>A0A316YZ22</accession>
<proteinExistence type="predicted"/>
<dbReference type="STRING" id="58919.A0A316YZ22"/>
<evidence type="ECO:0000256" key="6">
    <source>
        <dbReference type="SAM" id="MobiDB-lite"/>
    </source>
</evidence>
<keyword evidence="9" id="KW-1185">Reference proteome</keyword>
<evidence type="ECO:0000313" key="9">
    <source>
        <dbReference type="Proteomes" id="UP000245946"/>
    </source>
</evidence>
<evidence type="ECO:0000313" key="8">
    <source>
        <dbReference type="EMBL" id="PWN94451.1"/>
    </source>
</evidence>
<protein>
    <submittedName>
        <fullName evidence="8">Alpha/beta-hydrolase</fullName>
    </submittedName>
</protein>
<feature type="domain" description="Lipase-like C-terminal" evidence="7">
    <location>
        <begin position="96"/>
        <end position="220"/>
    </location>
</feature>
<feature type="region of interest" description="Disordered" evidence="6">
    <location>
        <begin position="68"/>
        <end position="92"/>
    </location>
</feature>
<dbReference type="SUPFAM" id="SSF53474">
    <property type="entry name" value="alpha/beta-Hydrolases"/>
    <property type="match status" value="1"/>
</dbReference>
<dbReference type="EMBL" id="KZ819314">
    <property type="protein sequence ID" value="PWN94451.1"/>
    <property type="molecule type" value="Genomic_DNA"/>
</dbReference>
<dbReference type="Proteomes" id="UP000245946">
    <property type="component" value="Unassembled WGS sequence"/>
</dbReference>
<feature type="region of interest" description="Disordered" evidence="6">
    <location>
        <begin position="1"/>
        <end position="33"/>
    </location>
</feature>
<keyword evidence="4 8" id="KW-0378">Hydrolase</keyword>
<evidence type="ECO:0000256" key="1">
    <source>
        <dbReference type="ARBA" id="ARBA00004613"/>
    </source>
</evidence>
<evidence type="ECO:0000259" key="7">
    <source>
        <dbReference type="Pfam" id="PF24708"/>
    </source>
</evidence>
<keyword evidence="5" id="KW-0443">Lipid metabolism</keyword>
<dbReference type="PANTHER" id="PTHR34043">
    <property type="entry name" value="ALPHA/BETA-HYDROLASES SUPERFAMILY PROTEIN"/>
    <property type="match status" value="1"/>
</dbReference>
<dbReference type="GO" id="GO:0005576">
    <property type="term" value="C:extracellular region"/>
    <property type="evidence" value="ECO:0007669"/>
    <property type="project" value="UniProtKB-SubCell"/>
</dbReference>
<dbReference type="Pfam" id="PF24708">
    <property type="entry name" value="Lip_C"/>
    <property type="match status" value="1"/>
</dbReference>
<dbReference type="GO" id="GO:0016787">
    <property type="term" value="F:hydrolase activity"/>
    <property type="evidence" value="ECO:0007669"/>
    <property type="project" value="UniProtKB-KW"/>
</dbReference>
<dbReference type="InterPro" id="IPR029058">
    <property type="entry name" value="AB_hydrolase_fold"/>
</dbReference>
<evidence type="ECO:0000256" key="2">
    <source>
        <dbReference type="ARBA" id="ARBA00022525"/>
    </source>
</evidence>
<gene>
    <name evidence="8" type="ORF">FA09DRAFT_347461</name>
</gene>
<comment type="subcellular location">
    <subcellularLocation>
        <location evidence="1">Secreted</location>
    </subcellularLocation>
</comment>
<dbReference type="RefSeq" id="XP_025594730.1">
    <property type="nucleotide sequence ID" value="XM_025744806.1"/>
</dbReference>
<keyword evidence="3" id="KW-0732">Signal</keyword>
<dbReference type="GeneID" id="37272350"/>
<reference evidence="8 9" key="1">
    <citation type="journal article" date="2018" name="Mol. Biol. Evol.">
        <title>Broad Genomic Sampling Reveals a Smut Pathogenic Ancestry of the Fungal Clade Ustilaginomycotina.</title>
        <authorList>
            <person name="Kijpornyongpan T."/>
            <person name="Mondo S.J."/>
            <person name="Barry K."/>
            <person name="Sandor L."/>
            <person name="Lee J."/>
            <person name="Lipzen A."/>
            <person name="Pangilinan J."/>
            <person name="LaButti K."/>
            <person name="Hainaut M."/>
            <person name="Henrissat B."/>
            <person name="Grigoriev I.V."/>
            <person name="Spatafora J.W."/>
            <person name="Aime M.C."/>
        </authorList>
    </citation>
    <scope>NUCLEOTIDE SEQUENCE [LARGE SCALE GENOMIC DNA]</scope>
    <source>
        <strain evidence="8 9">MCA 4186</strain>
    </source>
</reference>